<dbReference type="InterPro" id="IPR010985">
    <property type="entry name" value="Ribbon_hlx_hlx"/>
</dbReference>
<protein>
    <recommendedName>
        <fullName evidence="2">Arc-like DNA binding domain-containing protein</fullName>
    </recommendedName>
</protein>
<sequence length="97" mass="11576">MSSCFIMTSERVKLMAEKVFTLRMNEELFDEVKNLADKNKRSIAKEIEFQLEQCLSNDTSLSDIKSQLEKFSFAFEEHDYELRRLHEHLEKIVSHFN</sequence>
<proteinExistence type="predicted"/>
<dbReference type="Pfam" id="PF19891">
    <property type="entry name" value="DUF6364"/>
    <property type="match status" value="1"/>
</dbReference>
<accession>A0AAU8ATS6</accession>
<dbReference type="GO" id="GO:0006355">
    <property type="term" value="P:regulation of DNA-templated transcription"/>
    <property type="evidence" value="ECO:0007669"/>
    <property type="project" value="InterPro"/>
</dbReference>
<dbReference type="InterPro" id="IPR045944">
    <property type="entry name" value="DUF6364"/>
</dbReference>
<dbReference type="SUPFAM" id="SSF47598">
    <property type="entry name" value="Ribbon-helix-helix"/>
    <property type="match status" value="1"/>
</dbReference>
<organism evidence="1">
    <name type="scientific">Dulem virus 31</name>
    <dbReference type="NCBI Taxonomy" id="3145749"/>
    <lineage>
        <taxon>Viruses</taxon>
        <taxon>Monodnaviria</taxon>
        <taxon>Sangervirae</taxon>
        <taxon>Phixviricota</taxon>
        <taxon>Malgrandaviricetes</taxon>
        <taxon>Petitvirales</taxon>
        <taxon>Microviridae</taxon>
        <taxon>Microvirus</taxon>
    </lineage>
</organism>
<name>A0AAU8ATS6_9VIRU</name>
<dbReference type="EMBL" id="PP511318">
    <property type="protein sequence ID" value="XCD03085.1"/>
    <property type="molecule type" value="Genomic_DNA"/>
</dbReference>
<dbReference type="InterPro" id="IPR013321">
    <property type="entry name" value="Arc_rbn_hlx_hlx"/>
</dbReference>
<evidence type="ECO:0008006" key="2">
    <source>
        <dbReference type="Google" id="ProtNLM"/>
    </source>
</evidence>
<evidence type="ECO:0000313" key="1">
    <source>
        <dbReference type="EMBL" id="XCD03085.1"/>
    </source>
</evidence>
<dbReference type="Gene3D" id="1.10.1220.10">
    <property type="entry name" value="Met repressor-like"/>
    <property type="match status" value="1"/>
</dbReference>
<reference evidence="1" key="1">
    <citation type="submission" date="2024-03" db="EMBL/GenBank/DDBJ databases">
        <title>Diverse circular DNA viruses in blood, oral, and fecal samples of captive lemurs.</title>
        <authorList>
            <person name="Paietta E.N."/>
            <person name="Kraberger S."/>
            <person name="Lund M.C."/>
            <person name="Custer J.M."/>
            <person name="Vargas K.M."/>
            <person name="Ehmke E.E."/>
            <person name="Yoder A.D."/>
            <person name="Varsani A."/>
        </authorList>
    </citation>
    <scope>NUCLEOTIDE SEQUENCE</scope>
    <source>
        <strain evidence="1">Duke_17_45</strain>
    </source>
</reference>